<gene>
    <name evidence="3" type="ORF">EVEC_LOCUS5078</name>
</gene>
<organism evidence="5">
    <name type="scientific">Enterobius vermicularis</name>
    <name type="common">Human pinworm</name>
    <dbReference type="NCBI Taxonomy" id="51028"/>
    <lineage>
        <taxon>Eukaryota</taxon>
        <taxon>Metazoa</taxon>
        <taxon>Ecdysozoa</taxon>
        <taxon>Nematoda</taxon>
        <taxon>Chromadorea</taxon>
        <taxon>Rhabditida</taxon>
        <taxon>Spirurina</taxon>
        <taxon>Oxyuridomorpha</taxon>
        <taxon>Oxyuroidea</taxon>
        <taxon>Oxyuridae</taxon>
        <taxon>Enterobius</taxon>
    </lineage>
</organism>
<feature type="region of interest" description="Disordered" evidence="1">
    <location>
        <begin position="245"/>
        <end position="284"/>
    </location>
</feature>
<dbReference type="Gene3D" id="3.40.50.11980">
    <property type="match status" value="1"/>
</dbReference>
<evidence type="ECO:0000256" key="1">
    <source>
        <dbReference type="SAM" id="MobiDB-lite"/>
    </source>
</evidence>
<evidence type="ECO:0000313" key="5">
    <source>
        <dbReference type="WBParaSite" id="EVEC_0000544701-mRNA-1"/>
    </source>
</evidence>
<reference evidence="3 4" key="2">
    <citation type="submission" date="2018-10" db="EMBL/GenBank/DDBJ databases">
        <authorList>
            <consortium name="Pathogen Informatics"/>
        </authorList>
    </citation>
    <scope>NUCLEOTIDE SEQUENCE [LARGE SCALE GENOMIC DNA]</scope>
</reference>
<proteinExistence type="predicted"/>
<dbReference type="WBParaSite" id="EVEC_0000544701-mRNA-1">
    <property type="protein sequence ID" value="EVEC_0000544701-mRNA-1"/>
    <property type="gene ID" value="EVEC_0000544701"/>
</dbReference>
<name>A0A0N4V5F6_ENTVE</name>
<protein>
    <submittedName>
        <fullName evidence="5">RNase_Zc3h12a domain-containing protein</fullName>
    </submittedName>
</protein>
<dbReference type="Pfam" id="PF11977">
    <property type="entry name" value="RNase_Zc3h12a"/>
    <property type="match status" value="1"/>
</dbReference>
<accession>A0A0N4V5F6</accession>
<dbReference type="OrthoDB" id="5830651at2759"/>
<dbReference type="AlphaFoldDB" id="A0A0N4V5F6"/>
<sequence>MEDFAKNYLKLSGGKKQLGRRMIVIDGLNVLYSTTGYCSGSKKKRRPRPDLEFIYLLPLVRFFVRRGHPVNIVVKYTPLRWKETNSSIWKDLEKYQLFTEVPPVVNDDIVALNIARDNCGTIVSRDRFRDHVALSPSLHNIASRRLILSCELCEGVYISRYGDPFYKAIFEAESMLEPEQMFSCPGDGDYEVVCQSRWSRQKSTEILAAINLVLYRYTNDSKIFSLISANEILYQEDTVWRFGAPEEGSCQTTESDKQTAEEREKEVSEDCSETETHWASETSAGLSRKATLNHIEQHTFSNSGELLVATASRSAKSFEGNVCCETDLLAGNFQSCRLYDSERGGYLMKAGGCSSKASNSNTSIGTPASALFRGQPNAKEKEYLYTTMRDKLELDPDIAYGILCGAKALNLDYLLGEYFTIVK</sequence>
<feature type="domain" description="RNase NYN" evidence="2">
    <location>
        <begin position="20"/>
        <end position="147"/>
    </location>
</feature>
<dbReference type="Proteomes" id="UP000274131">
    <property type="component" value="Unassembled WGS sequence"/>
</dbReference>
<dbReference type="EMBL" id="UXUI01008047">
    <property type="protein sequence ID" value="VDD90327.1"/>
    <property type="molecule type" value="Genomic_DNA"/>
</dbReference>
<keyword evidence="4" id="KW-1185">Reference proteome</keyword>
<reference evidence="5" key="1">
    <citation type="submission" date="2017-02" db="UniProtKB">
        <authorList>
            <consortium name="WormBaseParasite"/>
        </authorList>
    </citation>
    <scope>IDENTIFICATION</scope>
</reference>
<evidence type="ECO:0000313" key="3">
    <source>
        <dbReference type="EMBL" id="VDD90327.1"/>
    </source>
</evidence>
<dbReference type="InterPro" id="IPR021869">
    <property type="entry name" value="RNase_Zc3h12_NYN"/>
</dbReference>
<evidence type="ECO:0000259" key="2">
    <source>
        <dbReference type="Pfam" id="PF11977"/>
    </source>
</evidence>
<evidence type="ECO:0000313" key="4">
    <source>
        <dbReference type="Proteomes" id="UP000274131"/>
    </source>
</evidence>
<feature type="compositionally biased region" description="Basic and acidic residues" evidence="1">
    <location>
        <begin position="254"/>
        <end position="278"/>
    </location>
</feature>